<gene>
    <name evidence="1" type="ordered locus">B5T_00010</name>
</gene>
<evidence type="ECO:0008006" key="3">
    <source>
        <dbReference type="Google" id="ProtNLM"/>
    </source>
</evidence>
<proteinExistence type="predicted"/>
<dbReference type="eggNOG" id="COG3631">
    <property type="taxonomic scope" value="Bacteria"/>
</dbReference>
<sequence>MKPEMADIVSFKPPNHRWTQAMPAQKEGENMTDAPNWDKEIQHLDLSDPAGLVDAYLIILMKPDPDSARRFVSPELSIRFTGNRPMTDPMDTTAFNKGRYVWVKKRFEATEVVSGGTLQYAVVYNRGTLYGEWPDGTPFENNRYVDRYVIRDGLITEMDVWNDSAEWLLVRAGLAEL</sequence>
<dbReference type="SUPFAM" id="SSF54427">
    <property type="entry name" value="NTF2-like"/>
    <property type="match status" value="1"/>
</dbReference>
<dbReference type="PATRIC" id="fig|930169.3.peg.10"/>
<dbReference type="STRING" id="930169.B5T_00010"/>
<protein>
    <recommendedName>
        <fullName evidence="3">SnoaL-like domain-containing protein</fullName>
    </recommendedName>
</protein>
<dbReference type="HOGENOM" id="CLU_129682_0_0_6"/>
<name>K0C4Q4_ALCDB</name>
<dbReference type="Gene3D" id="3.10.450.50">
    <property type="match status" value="1"/>
</dbReference>
<keyword evidence="2" id="KW-1185">Reference proteome</keyword>
<dbReference type="AlphaFoldDB" id="K0C4Q4"/>
<dbReference type="InterPro" id="IPR032710">
    <property type="entry name" value="NTF2-like_dom_sf"/>
</dbReference>
<dbReference type="KEGG" id="adi:B5T_00010"/>
<reference evidence="1 2" key="1">
    <citation type="journal article" date="2012" name="J. Bacteriol.">
        <title>Complete genome sequence of Alcanivorax dieselolei type strain B5.</title>
        <authorList>
            <person name="Lai Q."/>
            <person name="Li W."/>
            <person name="Shao Z."/>
        </authorList>
    </citation>
    <scope>NUCLEOTIDE SEQUENCE [LARGE SCALE GENOMIC DNA]</scope>
    <source>
        <strain evidence="2">DSM 16502 / CGMCC 1.3690 / B-5</strain>
    </source>
</reference>
<evidence type="ECO:0000313" key="1">
    <source>
        <dbReference type="EMBL" id="AFT68299.1"/>
    </source>
</evidence>
<organism evidence="1 2">
    <name type="scientific">Alcanivorax dieselolei (strain DSM 16502 / CGMCC 1.3690 / MCCC 1A00001 / B-5)</name>
    <name type="common">Alloalcanivorax dieselolei</name>
    <dbReference type="NCBI Taxonomy" id="930169"/>
    <lineage>
        <taxon>Bacteria</taxon>
        <taxon>Pseudomonadati</taxon>
        <taxon>Pseudomonadota</taxon>
        <taxon>Gammaproteobacteria</taxon>
        <taxon>Oceanospirillales</taxon>
        <taxon>Alcanivoracaceae</taxon>
        <taxon>Alloalcanivorax</taxon>
    </lineage>
</organism>
<dbReference type="EMBL" id="CP003466">
    <property type="protein sequence ID" value="AFT68299.1"/>
    <property type="molecule type" value="Genomic_DNA"/>
</dbReference>
<evidence type="ECO:0000313" key="2">
    <source>
        <dbReference type="Proteomes" id="UP000006286"/>
    </source>
</evidence>
<dbReference type="Proteomes" id="UP000006286">
    <property type="component" value="Chromosome"/>
</dbReference>
<accession>K0C4Q4</accession>